<gene>
    <name evidence="1" type="ORF">GOQ30_10560</name>
</gene>
<comment type="caution">
    <text evidence="1">The sequence shown here is derived from an EMBL/GenBank/DDBJ whole genome shotgun (WGS) entry which is preliminary data.</text>
</comment>
<organism evidence="1 2">
    <name type="scientific">Flavobacterium profundi</name>
    <dbReference type="NCBI Taxonomy" id="1774945"/>
    <lineage>
        <taxon>Bacteria</taxon>
        <taxon>Pseudomonadati</taxon>
        <taxon>Bacteroidota</taxon>
        <taxon>Flavobacteriia</taxon>
        <taxon>Flavobacteriales</taxon>
        <taxon>Flavobacteriaceae</taxon>
        <taxon>Flavobacterium</taxon>
    </lineage>
</organism>
<dbReference type="AlphaFoldDB" id="A0A6I4ILY7"/>
<reference evidence="2" key="1">
    <citation type="submission" date="2019-05" db="EMBL/GenBank/DDBJ databases">
        <title>Flavobacterium profundi sp. nov., isolated from a deep-sea seamount.</title>
        <authorList>
            <person name="Zhang D.-C."/>
        </authorList>
    </citation>
    <scope>NUCLEOTIDE SEQUENCE [LARGE SCALE GENOMIC DNA]</scope>
    <source>
        <strain evidence="2">TP390</strain>
    </source>
</reference>
<name>A0A6I4ILY7_9FLAO</name>
<dbReference type="OrthoDB" id="5177981at2"/>
<dbReference type="EMBL" id="WQLW01000007">
    <property type="protein sequence ID" value="MVO09601.1"/>
    <property type="molecule type" value="Genomic_DNA"/>
</dbReference>
<keyword evidence="2" id="KW-1185">Reference proteome</keyword>
<accession>A0A6I4ILY7</accession>
<sequence>MEVTIKKNHFIYNGVKYFRKAAESLNLGSYGNKDKNVFVSNGLIHDDTVKGKFPVKPVTEIKLQNAKTDNNAFSVGGTFTTAKVNGKGGVKVNWTKDELRNLSLIKIDITSESTLRKLANDDRNCFNKLKDVKNGRIADQIFVIVESNLIQNASISASGSADVSVLNDKFSINLAGSAGHTGSLTLEVSAGSVFAYALRKPKFDTRMKKNAKKIENLDRDEWGLG</sequence>
<dbReference type="RefSeq" id="WP_140997980.1">
    <property type="nucleotide sequence ID" value="NZ_VDCZ01000007.1"/>
</dbReference>
<evidence type="ECO:0000313" key="1">
    <source>
        <dbReference type="EMBL" id="MVO09601.1"/>
    </source>
</evidence>
<proteinExistence type="predicted"/>
<dbReference type="Proteomes" id="UP000431264">
    <property type="component" value="Unassembled WGS sequence"/>
</dbReference>
<evidence type="ECO:0000313" key="2">
    <source>
        <dbReference type="Proteomes" id="UP000431264"/>
    </source>
</evidence>
<protein>
    <submittedName>
        <fullName evidence="1">Uncharacterized protein</fullName>
    </submittedName>
</protein>